<dbReference type="SUPFAM" id="SSF52540">
    <property type="entry name" value="P-loop containing nucleoside triphosphate hydrolases"/>
    <property type="match status" value="1"/>
</dbReference>
<dbReference type="PANTHER" id="PTHR34301">
    <property type="entry name" value="DNA-BINDING PROTEIN-RELATED"/>
    <property type="match status" value="1"/>
</dbReference>
<dbReference type="InterPro" id="IPR027417">
    <property type="entry name" value="P-loop_NTPase"/>
</dbReference>
<dbReference type="RefSeq" id="WP_089692533.1">
    <property type="nucleotide sequence ID" value="NZ_FNWQ01000002.1"/>
</dbReference>
<proteinExistence type="predicted"/>
<protein>
    <submittedName>
        <fullName evidence="2">AAA domain-containing protein</fullName>
    </submittedName>
</protein>
<feature type="domain" description="Novel STAND NTPase 1" evidence="1">
    <location>
        <begin position="20"/>
        <end position="244"/>
    </location>
</feature>
<organism evidence="2 3">
    <name type="scientific">Chryseobacterium culicis</name>
    <dbReference type="NCBI Taxonomy" id="680127"/>
    <lineage>
        <taxon>Bacteria</taxon>
        <taxon>Pseudomonadati</taxon>
        <taxon>Bacteroidota</taxon>
        <taxon>Flavobacteriia</taxon>
        <taxon>Flavobacteriales</taxon>
        <taxon>Weeksellaceae</taxon>
        <taxon>Chryseobacterium group</taxon>
        <taxon>Chryseobacterium</taxon>
    </lineage>
</organism>
<accession>A0A1H6HEL3</accession>
<sequence length="387" mass="44260">MNEKFPLLNKVFSPSSPIKKSDFFSGRITQIDKICDVINEDGQHAIVYGERGVGKTSFANIISESLTNVYPIKITCNKKDTFHTLWKQAFNEIQFSKTITGLGFKPEIKKELINFGHTLDINSPYFNNDIIKCLNSFPNRFLFIFDEFDNIEDYKTKSDFADLIKAFSDNNINTTIVIVGIADDIVELIGSHPSLERCLKQIKIPRMSDKESAEIIIKGLTKLELTISDTVKNKIIEFSSGFPHYIHLLCKYGARELIENEKKDFGEAYLTIAIRKGIENTNENLKSSFRIATINNSTSDKWMLILYACALSPLDKYNCFERTKIVELYNVISHKKVNGNSLSYNLKQLCNPERGDILQKIGKGLHSRYRFTNPMMRAFIKLKINSI</sequence>
<reference evidence="2 3" key="1">
    <citation type="submission" date="2016-10" db="EMBL/GenBank/DDBJ databases">
        <authorList>
            <person name="de Groot N.N."/>
        </authorList>
    </citation>
    <scope>NUCLEOTIDE SEQUENCE [LARGE SCALE GENOMIC DNA]</scope>
    <source>
        <strain evidence="2 3">DSM 23031</strain>
    </source>
</reference>
<gene>
    <name evidence="2" type="ORF">SAMN05421593_2493</name>
</gene>
<dbReference type="Gene3D" id="3.40.50.300">
    <property type="entry name" value="P-loop containing nucleotide triphosphate hydrolases"/>
    <property type="match status" value="1"/>
</dbReference>
<dbReference type="PANTHER" id="PTHR34301:SF8">
    <property type="entry name" value="ATPASE DOMAIN-CONTAINING PROTEIN"/>
    <property type="match status" value="1"/>
</dbReference>
<dbReference type="Proteomes" id="UP000198561">
    <property type="component" value="Unassembled WGS sequence"/>
</dbReference>
<evidence type="ECO:0000313" key="3">
    <source>
        <dbReference type="Proteomes" id="UP000198561"/>
    </source>
</evidence>
<dbReference type="AlphaFoldDB" id="A0A1H6HEL3"/>
<evidence type="ECO:0000313" key="2">
    <source>
        <dbReference type="EMBL" id="SEH33886.1"/>
    </source>
</evidence>
<dbReference type="OrthoDB" id="2020141at2"/>
<evidence type="ECO:0000259" key="1">
    <source>
        <dbReference type="Pfam" id="PF20703"/>
    </source>
</evidence>
<dbReference type="InterPro" id="IPR049052">
    <property type="entry name" value="nSTAND1"/>
</dbReference>
<dbReference type="EMBL" id="FNWQ01000002">
    <property type="protein sequence ID" value="SEH33886.1"/>
    <property type="molecule type" value="Genomic_DNA"/>
</dbReference>
<name>A0A1H6HEL3_CHRCI</name>
<dbReference type="Pfam" id="PF20703">
    <property type="entry name" value="nSTAND1"/>
    <property type="match status" value="1"/>
</dbReference>